<dbReference type="GO" id="GO:0006310">
    <property type="term" value="P:DNA recombination"/>
    <property type="evidence" value="ECO:0007669"/>
    <property type="project" value="UniProtKB-KW"/>
</dbReference>
<keyword evidence="1" id="KW-0238">DNA-binding</keyword>
<dbReference type="OrthoDB" id="263638at2157"/>
<dbReference type="GeneID" id="30417799"/>
<dbReference type="GO" id="GO:0015074">
    <property type="term" value="P:DNA integration"/>
    <property type="evidence" value="ECO:0007669"/>
    <property type="project" value="InterPro"/>
</dbReference>
<dbReference type="KEGG" id="hhsr:HSR6_1271"/>
<dbReference type="InterPro" id="IPR011010">
    <property type="entry name" value="DNA_brk_join_enz"/>
</dbReference>
<feature type="region of interest" description="Disordered" evidence="3">
    <location>
        <begin position="255"/>
        <end position="278"/>
    </location>
</feature>
<accession>A0A1J1AC44</accession>
<evidence type="ECO:0000313" key="4">
    <source>
        <dbReference type="EMBL" id="APE95716.1"/>
    </source>
</evidence>
<dbReference type="InterPro" id="IPR010998">
    <property type="entry name" value="Integrase_recombinase_N"/>
</dbReference>
<dbReference type="InterPro" id="IPR013762">
    <property type="entry name" value="Integrase-like_cat_sf"/>
</dbReference>
<reference evidence="5" key="1">
    <citation type="submission" date="2016-08" db="EMBL/GenBank/DDBJ databases">
        <title>Discovery of first anaerobic lithoheterotrophic haloarchae widely represented in hypersaline habitats.</title>
        <authorList>
            <person name="Sorokin D.Y."/>
            <person name="Kublanov I.V."/>
            <person name="Roman P."/>
            <person name="Sinninghe Damste J.S."/>
            <person name="Golyshin P.N."/>
            <person name="Rojo D."/>
            <person name="Ciordia S."/>
            <person name="Mena Md.C."/>
            <person name="Ferrer M."/>
            <person name="Smedile F."/>
            <person name="Messina E."/>
            <person name="La Cono V."/>
            <person name="Yakimov M.M."/>
        </authorList>
    </citation>
    <scope>NUCLEOTIDE SEQUENCE [LARGE SCALE GENOMIC DNA]</scope>
    <source>
        <strain evidence="5">HSR6</strain>
    </source>
</reference>
<dbReference type="EMBL" id="CP016804">
    <property type="protein sequence ID" value="APE95716.1"/>
    <property type="molecule type" value="Genomic_DNA"/>
</dbReference>
<dbReference type="SUPFAM" id="SSF56349">
    <property type="entry name" value="DNA breaking-rejoining enzymes"/>
    <property type="match status" value="1"/>
</dbReference>
<dbReference type="Proteomes" id="UP000186165">
    <property type="component" value="Chromosome"/>
</dbReference>
<gene>
    <name evidence="4" type="ORF">HSR6_1271</name>
</gene>
<dbReference type="Gene3D" id="1.10.443.10">
    <property type="entry name" value="Intergrase catalytic core"/>
    <property type="match status" value="1"/>
</dbReference>
<organism evidence="4 5">
    <name type="scientific">Halodesulfurarchaeum formicicum</name>
    <dbReference type="NCBI Taxonomy" id="1873524"/>
    <lineage>
        <taxon>Archaea</taxon>
        <taxon>Methanobacteriati</taxon>
        <taxon>Methanobacteriota</taxon>
        <taxon>Stenosarchaea group</taxon>
        <taxon>Halobacteria</taxon>
        <taxon>Halobacteriales</taxon>
        <taxon>Halobacteriaceae</taxon>
        <taxon>Halodesulfurarchaeum</taxon>
    </lineage>
</organism>
<dbReference type="RefSeq" id="WP_071933145.1">
    <property type="nucleotide sequence ID" value="NZ_CP016804.1"/>
</dbReference>
<feature type="region of interest" description="Disordered" evidence="3">
    <location>
        <begin position="339"/>
        <end position="369"/>
    </location>
</feature>
<proteinExistence type="predicted"/>
<keyword evidence="5" id="KW-1185">Reference proteome</keyword>
<dbReference type="Gene3D" id="1.10.150.130">
    <property type="match status" value="1"/>
</dbReference>
<dbReference type="GO" id="GO:0003677">
    <property type="term" value="F:DNA binding"/>
    <property type="evidence" value="ECO:0007669"/>
    <property type="project" value="UniProtKB-KW"/>
</dbReference>
<evidence type="ECO:0000256" key="1">
    <source>
        <dbReference type="ARBA" id="ARBA00023125"/>
    </source>
</evidence>
<keyword evidence="2" id="KW-0233">DNA recombination</keyword>
<evidence type="ECO:0000256" key="3">
    <source>
        <dbReference type="SAM" id="MobiDB-lite"/>
    </source>
</evidence>
<protein>
    <submittedName>
        <fullName evidence="4">Uncharacterized protein</fullName>
    </submittedName>
</protein>
<dbReference type="AlphaFoldDB" id="A0A1J1AC44"/>
<evidence type="ECO:0000313" key="5">
    <source>
        <dbReference type="Proteomes" id="UP000186165"/>
    </source>
</evidence>
<name>A0A1J1AC44_9EURY</name>
<evidence type="ECO:0000256" key="2">
    <source>
        <dbReference type="ARBA" id="ARBA00023172"/>
    </source>
</evidence>
<sequence length="393" mass="45912">MTDNLDDVEFLKQHLSGDPSEELLEQIASTVVDHIEDSFPELSLKSRSMEVVFDEFRQKKLDEVESTEQYTRKLDYIQTYFKDVIRVDSTDDLTSEYIEEYYKWRKYESLTRDKPLADTTLKDDMYLFREFIRYLIEHRMAPVRFEKSVRMPEIDYAGGEGVDEKKLDPKVANAALNYLRKYEYADIEHISMELMIQSGPRKGGLIGRDVPDFSYDERVLRYETDETTPLKNDESSEREITLYGDVPEIIQDYLNDQRPPETDEEGREPLLTKGNGRMSPSTLQKIAYKWTRPCVIGLECPEDRVPNDCEAAQKNNSAYRCPSSRAPHHIRTGYITDQKNRGASAEGIEQRCDVSPRVQKLHYDLPDDTVERERFEEEFRNIDDDPSSGFNHN</sequence>